<name>A0A7Y7PMY3_9BACT</name>
<gene>
    <name evidence="1" type="ORF">HW554_05790</name>
</gene>
<dbReference type="RefSeq" id="WP_176907640.1">
    <property type="nucleotide sequence ID" value="NZ_JABKAU010000008.1"/>
</dbReference>
<protein>
    <submittedName>
        <fullName evidence="1">Uncharacterized protein</fullName>
    </submittedName>
</protein>
<evidence type="ECO:0000313" key="1">
    <source>
        <dbReference type="EMBL" id="NVO30710.1"/>
    </source>
</evidence>
<reference evidence="1 2" key="1">
    <citation type="submission" date="2020-05" db="EMBL/GenBank/DDBJ databases">
        <title>Hymenobacter terrestris sp. nov. and Hymenobacter lapidiphilus sp. nov., isolated from regoliths in Antarctica.</title>
        <authorList>
            <person name="Sedlacek I."/>
            <person name="Pantucek R."/>
            <person name="Zeman M."/>
            <person name="Holochova P."/>
            <person name="Kralova S."/>
            <person name="Stankova E."/>
            <person name="Sedo O."/>
            <person name="Micenkova L."/>
            <person name="Svec P."/>
            <person name="Gupta V."/>
            <person name="Sood U."/>
            <person name="Korpole U.S."/>
            <person name="Lal R."/>
        </authorList>
    </citation>
    <scope>NUCLEOTIDE SEQUENCE [LARGE SCALE GENOMIC DNA]</scope>
    <source>
        <strain evidence="1 2">P5342</strain>
    </source>
</reference>
<sequence length="150" mass="17478">MASTNCIRVSFEQPSHGWLPVKFSSNDFRLDIDASDVPINPVYLLYRAILDVVDGIEARVWWHLEPTGYYFDFSQPQSRLYCLVIKYQPNGRAQEFLYETTGTATEIILPFCRAIKKLASYEHEEHDWPKLEEKQLASLDSIIKFLKNET</sequence>
<accession>A0A7Y7PMY3</accession>
<organism evidence="1 2">
    <name type="scientific">Hymenobacter lapidiphilus</name>
    <dbReference type="NCBI Taxonomy" id="2608003"/>
    <lineage>
        <taxon>Bacteria</taxon>
        <taxon>Pseudomonadati</taxon>
        <taxon>Bacteroidota</taxon>
        <taxon>Cytophagia</taxon>
        <taxon>Cytophagales</taxon>
        <taxon>Hymenobacteraceae</taxon>
        <taxon>Hymenobacter</taxon>
    </lineage>
</organism>
<dbReference type="AlphaFoldDB" id="A0A7Y7PMY3"/>
<evidence type="ECO:0000313" key="2">
    <source>
        <dbReference type="Proteomes" id="UP000565521"/>
    </source>
</evidence>
<dbReference type="Proteomes" id="UP000565521">
    <property type="component" value="Unassembled WGS sequence"/>
</dbReference>
<keyword evidence="2" id="KW-1185">Reference proteome</keyword>
<comment type="caution">
    <text evidence="1">The sequence shown here is derived from an EMBL/GenBank/DDBJ whole genome shotgun (WGS) entry which is preliminary data.</text>
</comment>
<dbReference type="EMBL" id="JABKAU010000008">
    <property type="protein sequence ID" value="NVO30710.1"/>
    <property type="molecule type" value="Genomic_DNA"/>
</dbReference>
<proteinExistence type="predicted"/>